<keyword evidence="4 9" id="KW-0227">DNA damage</keyword>
<dbReference type="STRING" id="679935.Alfi_3037"/>
<dbReference type="InterPro" id="IPR007860">
    <property type="entry name" value="DNA_mmatch_repair_MutS_con_dom"/>
</dbReference>
<evidence type="ECO:0000313" key="14">
    <source>
        <dbReference type="Proteomes" id="UP000006052"/>
    </source>
</evidence>
<evidence type="ECO:0000256" key="5">
    <source>
        <dbReference type="ARBA" id="ARBA00022840"/>
    </source>
</evidence>
<dbReference type="EMBL" id="CP003274">
    <property type="protein sequence ID" value="AFL79278.1"/>
    <property type="molecule type" value="Genomic_DNA"/>
</dbReference>
<reference evidence="14" key="1">
    <citation type="journal article" date="2013" name="Stand. Genomic Sci.">
        <title>Complete genome sequence of the bile-resistant pigment-producing anaerobe Alistipes finegoldii type strain (AHN2437(T)).</title>
        <authorList>
            <person name="Mavromatis K."/>
            <person name="Stackebrandt E."/>
            <person name="Munk C."/>
            <person name="Lapidus A."/>
            <person name="Nolan M."/>
            <person name="Lucas S."/>
            <person name="Hammon N."/>
            <person name="Deshpande S."/>
            <person name="Cheng J.F."/>
            <person name="Tapia R."/>
            <person name="Goodwin L.A."/>
            <person name="Pitluck S."/>
            <person name="Liolios K."/>
            <person name="Pagani I."/>
            <person name="Ivanova N."/>
            <person name="Mikhailova N."/>
            <person name="Huntemann M."/>
            <person name="Pati A."/>
            <person name="Chen A."/>
            <person name="Palaniappan K."/>
            <person name="Land M."/>
            <person name="Hauser L."/>
            <person name="Rohde M."/>
            <person name="Gronow S."/>
            <person name="Goker M."/>
            <person name="Detter J.C."/>
            <person name="Bristow J."/>
            <person name="Eisen J.A."/>
            <person name="Markowitz V."/>
            <person name="Hugenholtz P."/>
            <person name="Kyrpides N.C."/>
            <person name="Klenk H.P."/>
            <person name="Woyke T."/>
        </authorList>
    </citation>
    <scope>NUCLEOTIDE SEQUENCE</scope>
    <source>
        <strain evidence="14">DSM 17242 / JCM 16770 / AHN 2437 / CCUG 46020 / CIP 107999</strain>
    </source>
</reference>
<dbReference type="InterPro" id="IPR007696">
    <property type="entry name" value="DNA_mismatch_repair_MutS_core"/>
</dbReference>
<feature type="domain" description="DNA mismatch repair proteins mutS family" evidence="12">
    <location>
        <begin position="709"/>
        <end position="725"/>
    </location>
</feature>
<proteinExistence type="inferred from homology"/>
<dbReference type="GO" id="GO:0006298">
    <property type="term" value="P:mismatch repair"/>
    <property type="evidence" value="ECO:0007669"/>
    <property type="project" value="UniProtKB-UniRule"/>
</dbReference>
<evidence type="ECO:0000259" key="12">
    <source>
        <dbReference type="PROSITE" id="PS00486"/>
    </source>
</evidence>
<dbReference type="InterPro" id="IPR016151">
    <property type="entry name" value="DNA_mismatch_repair_MutS_N"/>
</dbReference>
<dbReference type="SUPFAM" id="SSF53150">
    <property type="entry name" value="DNA repair protein MutS, domain II"/>
    <property type="match status" value="1"/>
</dbReference>
<evidence type="ECO:0000256" key="1">
    <source>
        <dbReference type="ARBA" id="ARBA00006271"/>
    </source>
</evidence>
<dbReference type="Pfam" id="PF05192">
    <property type="entry name" value="MutS_III"/>
    <property type="match status" value="1"/>
</dbReference>
<dbReference type="AlphaFoldDB" id="I3YQL0"/>
<evidence type="ECO:0000256" key="10">
    <source>
        <dbReference type="RuleBase" id="RU003756"/>
    </source>
</evidence>
<comment type="function">
    <text evidence="8 9">This protein is involved in the repair of mismatches in DNA. It is possible that it carries out the mismatch recognition step. This protein has a weak ATPase activity.</text>
</comment>
<keyword evidence="7 9" id="KW-0234">DNA repair</keyword>
<dbReference type="NCBIfam" id="NF003810">
    <property type="entry name" value="PRK05399.1"/>
    <property type="match status" value="1"/>
</dbReference>
<dbReference type="PANTHER" id="PTHR11361:SF34">
    <property type="entry name" value="DNA MISMATCH REPAIR PROTEIN MSH1, MITOCHONDRIAL"/>
    <property type="match status" value="1"/>
</dbReference>
<dbReference type="eggNOG" id="COG0249">
    <property type="taxonomic scope" value="Bacteria"/>
</dbReference>
<dbReference type="NCBIfam" id="TIGR01070">
    <property type="entry name" value="mutS1"/>
    <property type="match status" value="1"/>
</dbReference>
<keyword evidence="6 9" id="KW-0238">DNA-binding</keyword>
<dbReference type="SUPFAM" id="SSF48334">
    <property type="entry name" value="DNA repair protein MutS, domain III"/>
    <property type="match status" value="1"/>
</dbReference>
<evidence type="ECO:0000256" key="7">
    <source>
        <dbReference type="ARBA" id="ARBA00023204"/>
    </source>
</evidence>
<dbReference type="FunFam" id="3.40.1170.10:FF:000001">
    <property type="entry name" value="DNA mismatch repair protein MutS"/>
    <property type="match status" value="1"/>
</dbReference>
<feature type="coiled-coil region" evidence="11">
    <location>
        <begin position="517"/>
        <end position="544"/>
    </location>
</feature>
<protein>
    <recommendedName>
        <fullName evidence="2 9">DNA mismatch repair protein MutS</fullName>
    </recommendedName>
</protein>
<dbReference type="InterPro" id="IPR036678">
    <property type="entry name" value="MutS_con_dom_sf"/>
</dbReference>
<name>I3YQL0_ALIFI</name>
<evidence type="ECO:0000256" key="2">
    <source>
        <dbReference type="ARBA" id="ARBA00021982"/>
    </source>
</evidence>
<dbReference type="GO" id="GO:0005524">
    <property type="term" value="F:ATP binding"/>
    <property type="evidence" value="ECO:0007669"/>
    <property type="project" value="UniProtKB-UniRule"/>
</dbReference>
<dbReference type="HOGENOM" id="CLU_002472_3_1_10"/>
<dbReference type="GO" id="GO:0140664">
    <property type="term" value="F:ATP-dependent DNA damage sensor activity"/>
    <property type="evidence" value="ECO:0007669"/>
    <property type="project" value="InterPro"/>
</dbReference>
<dbReference type="PROSITE" id="PS00486">
    <property type="entry name" value="DNA_MISMATCH_REPAIR_2"/>
    <property type="match status" value="1"/>
</dbReference>
<gene>
    <name evidence="9" type="primary">mutS</name>
    <name evidence="13" type="ordered locus">Alfi_3037</name>
</gene>
<dbReference type="Pfam" id="PF00488">
    <property type="entry name" value="MutS_V"/>
    <property type="match status" value="1"/>
</dbReference>
<dbReference type="SMART" id="SM00533">
    <property type="entry name" value="MUTSd"/>
    <property type="match status" value="1"/>
</dbReference>
<dbReference type="InterPro" id="IPR036187">
    <property type="entry name" value="DNA_mismatch_repair_MutS_sf"/>
</dbReference>
<dbReference type="InterPro" id="IPR045076">
    <property type="entry name" value="MutS"/>
</dbReference>
<dbReference type="GO" id="GO:0030983">
    <property type="term" value="F:mismatched DNA binding"/>
    <property type="evidence" value="ECO:0007669"/>
    <property type="project" value="InterPro"/>
</dbReference>
<dbReference type="FunFam" id="3.40.50.300:FF:000870">
    <property type="entry name" value="MutS protein homolog 4"/>
    <property type="match status" value="1"/>
</dbReference>
<feature type="binding site" evidence="9">
    <location>
        <begin position="635"/>
        <end position="642"/>
    </location>
    <ligand>
        <name>ATP</name>
        <dbReference type="ChEBI" id="CHEBI:30616"/>
    </ligand>
</feature>
<dbReference type="GO" id="GO:0005829">
    <property type="term" value="C:cytosol"/>
    <property type="evidence" value="ECO:0007669"/>
    <property type="project" value="TreeGrafter"/>
</dbReference>
<dbReference type="InterPro" id="IPR005748">
    <property type="entry name" value="DNA_mismatch_repair_MutS"/>
</dbReference>
<dbReference type="InterPro" id="IPR000432">
    <property type="entry name" value="DNA_mismatch_repair_MutS_C"/>
</dbReference>
<dbReference type="InterPro" id="IPR027417">
    <property type="entry name" value="P-loop_NTPase"/>
</dbReference>
<evidence type="ECO:0000256" key="4">
    <source>
        <dbReference type="ARBA" id="ARBA00022763"/>
    </source>
</evidence>
<evidence type="ECO:0000256" key="6">
    <source>
        <dbReference type="ARBA" id="ARBA00023125"/>
    </source>
</evidence>
<dbReference type="Pfam" id="PF05188">
    <property type="entry name" value="MutS_II"/>
    <property type="match status" value="1"/>
</dbReference>
<dbReference type="InterPro" id="IPR007861">
    <property type="entry name" value="DNA_mismatch_repair_MutS_clamp"/>
</dbReference>
<dbReference type="PANTHER" id="PTHR11361">
    <property type="entry name" value="DNA MISMATCH REPAIR PROTEIN MUTS FAMILY MEMBER"/>
    <property type="match status" value="1"/>
</dbReference>
<dbReference type="Gene3D" id="3.30.420.110">
    <property type="entry name" value="MutS, connector domain"/>
    <property type="match status" value="1"/>
</dbReference>
<dbReference type="HAMAP" id="MF_00096">
    <property type="entry name" value="MutS"/>
    <property type="match status" value="1"/>
</dbReference>
<sequence length="902" mass="101462">MCENNIQFFIVNAEKKIEKKYVETPLMKQYYSIKAVHPDAILLFRVGDFYETFGEDAIKASGILGITLTRRANGSATYVELAGFPYHAIDTYLPKLVRAGERVAICEQLEDPKQVRGLVKRGVIELVTPGVVLGDNILANKENAFLASVYFGRQTTGVAFLDISTGEFYVAEGSESYIDKLISNLAPKEVIYQRGYEDRFSDAFGSKLYTYRLDEWVFSEEVNREKLCKQFGTRSLKGFGVDHFTSGLSAAGAILYYLEFTEHRDIAHITSISRIDQEDYVWVDKFTIRNLELFSSNGAREKCSFADVIDRTLTPMGGRLLKRWIAMPIKDPVKIGERLDVVEKFVRDADLADVVREQVALVGDMERIASRIAAARVTPRELVQLKNSLFAVELLKAALESTDDAQLHALAGQIDLLEGVRDRIAREIYPDPLNNQIQKGGVIADGVDPELDDLRRIALHGKDYLARIQQRESEATGIPSLKISYNNVFGYYIEVRNAHKEKVPETWIRKQTLANAERYITEELKEYEEKILGAEEKMLVIEQRIYADIIDHISRSLSHLLRDAAVVARIDCLQSFARLACERRYVRPVLDDGKLIDIRQGRHPVIETLLPVGEEYVPNDVMLDDKEQQIMMITGPNMSGKSALLRQTALIILMAQMGSFVPAKSAHIGVVDKIFTRVGASDNISQGESTFMVEMLESASILNNISDRSIVLLDEIGRGTSTYDGISIAWAMVEYLHNHPSAHAKTLFATHYHELNEMEQMCPRVKNFHVSVKEMGNQIVFLRKLERGGTEHSFGIHVARMAGMPVSVVSRADEILRNLELVYGNNEIVPSRSIKNRGKKPSPSVKEAAENGAPQNMQLSMFQLDDPVLVQIRDQIKGLDINSLTPIEALNKLNEIKKITGI</sequence>
<keyword evidence="11" id="KW-0175">Coiled coil</keyword>
<dbReference type="KEGG" id="afd:Alfi_3037"/>
<dbReference type="Pfam" id="PF01624">
    <property type="entry name" value="MutS_I"/>
    <property type="match status" value="1"/>
</dbReference>
<dbReference type="Gene3D" id="3.40.1170.10">
    <property type="entry name" value="DNA repair protein MutS, domain I"/>
    <property type="match status" value="1"/>
</dbReference>
<evidence type="ECO:0000256" key="8">
    <source>
        <dbReference type="ARBA" id="ARBA00024647"/>
    </source>
</evidence>
<dbReference type="SUPFAM" id="SSF52540">
    <property type="entry name" value="P-loop containing nucleoside triphosphate hydrolases"/>
    <property type="match status" value="1"/>
</dbReference>
<dbReference type="GO" id="GO:0003684">
    <property type="term" value="F:damaged DNA binding"/>
    <property type="evidence" value="ECO:0007669"/>
    <property type="project" value="UniProtKB-UniRule"/>
</dbReference>
<dbReference type="SUPFAM" id="SSF55271">
    <property type="entry name" value="DNA repair protein MutS, domain I"/>
    <property type="match status" value="1"/>
</dbReference>
<evidence type="ECO:0000256" key="3">
    <source>
        <dbReference type="ARBA" id="ARBA00022741"/>
    </source>
</evidence>
<organism evidence="13 14">
    <name type="scientific">Alistipes finegoldii (strain DSM 17242 / JCM 16770 / CCUG 46020 / CIP 107999 / KCTC 15236 / AHN 2437)</name>
    <dbReference type="NCBI Taxonomy" id="679935"/>
    <lineage>
        <taxon>Bacteria</taxon>
        <taxon>Pseudomonadati</taxon>
        <taxon>Bacteroidota</taxon>
        <taxon>Bacteroidia</taxon>
        <taxon>Bacteroidales</taxon>
        <taxon>Rikenellaceae</taxon>
        <taxon>Alistipes</taxon>
    </lineage>
</organism>
<evidence type="ECO:0000256" key="11">
    <source>
        <dbReference type="SAM" id="Coils"/>
    </source>
</evidence>
<evidence type="ECO:0000256" key="9">
    <source>
        <dbReference type="HAMAP-Rule" id="MF_00096"/>
    </source>
</evidence>
<dbReference type="Proteomes" id="UP000006052">
    <property type="component" value="Chromosome"/>
</dbReference>
<comment type="similarity">
    <text evidence="1 9 10">Belongs to the DNA mismatch repair MutS family.</text>
</comment>
<keyword evidence="5 9" id="KW-0067">ATP-binding</keyword>
<dbReference type="Pfam" id="PF05190">
    <property type="entry name" value="MutS_IV"/>
    <property type="match status" value="1"/>
</dbReference>
<dbReference type="CDD" id="cd03284">
    <property type="entry name" value="ABC_MutS1"/>
    <property type="match status" value="1"/>
</dbReference>
<dbReference type="Gene3D" id="1.10.1420.10">
    <property type="match status" value="2"/>
</dbReference>
<evidence type="ECO:0000313" key="13">
    <source>
        <dbReference type="EMBL" id="AFL79278.1"/>
    </source>
</evidence>
<dbReference type="SMART" id="SM00534">
    <property type="entry name" value="MUTSac"/>
    <property type="match status" value="1"/>
</dbReference>
<dbReference type="InterPro" id="IPR007695">
    <property type="entry name" value="DNA_mismatch_repair_MutS-lik_N"/>
</dbReference>
<accession>I3YQL0</accession>
<keyword evidence="3 9" id="KW-0547">Nucleotide-binding</keyword>
<dbReference type="InterPro" id="IPR017261">
    <property type="entry name" value="DNA_mismatch_repair_MutS/MSH"/>
</dbReference>
<dbReference type="PIRSF" id="PIRSF037677">
    <property type="entry name" value="DNA_mis_repair_Msh6"/>
    <property type="match status" value="1"/>
</dbReference>
<dbReference type="Gene3D" id="3.40.50.300">
    <property type="entry name" value="P-loop containing nucleotide triphosphate hydrolases"/>
    <property type="match status" value="1"/>
</dbReference>
<dbReference type="PATRIC" id="fig|679935.3.peg.2960"/>